<feature type="domain" description="Lipid/polyisoprenoid-binding YceI-like" evidence="2">
    <location>
        <begin position="22"/>
        <end position="190"/>
    </location>
</feature>
<dbReference type="OrthoDB" id="9811006at2"/>
<dbReference type="InterPro" id="IPR007372">
    <property type="entry name" value="Lipid/polyisoprenoid-bd_YceI"/>
</dbReference>
<dbReference type="Pfam" id="PF04264">
    <property type="entry name" value="YceI"/>
    <property type="match status" value="1"/>
</dbReference>
<dbReference type="RefSeq" id="WP_090679630.1">
    <property type="nucleotide sequence ID" value="NZ_FORU01000010.1"/>
</dbReference>
<name>A0A1I3SM26_9FLAO</name>
<accession>A0A1I3SM26</accession>
<sequence>MKKSTYLFVVALFSIASFAQTTWNVDPMHSFLNFSVKHMGISFVDGKFDKYEGVYNGTSDDLTKGVFKFSIDAKSINTGIEMRDQHLTSPDFFDVEKYGQLNFESTKITKVKGSENQYKLVGFITIKDIKKPITFDLTYGGHLADDGNGLQRMGIQAKATLNRFDFGIAYDPSATAIAKDITLNINLEFTAK</sequence>
<dbReference type="Gene3D" id="2.40.128.110">
    <property type="entry name" value="Lipid/polyisoprenoid-binding, YceI-like"/>
    <property type="match status" value="1"/>
</dbReference>
<feature type="chain" id="PRO_5017460863" evidence="1">
    <location>
        <begin position="20"/>
        <end position="192"/>
    </location>
</feature>
<keyword evidence="1" id="KW-0732">Signal</keyword>
<evidence type="ECO:0000313" key="4">
    <source>
        <dbReference type="Proteomes" id="UP000243887"/>
    </source>
</evidence>
<evidence type="ECO:0000313" key="3">
    <source>
        <dbReference type="EMBL" id="SFJ58447.1"/>
    </source>
</evidence>
<evidence type="ECO:0000256" key="1">
    <source>
        <dbReference type="SAM" id="SignalP"/>
    </source>
</evidence>
<gene>
    <name evidence="3" type="ORF">SAMN04487893_110110</name>
</gene>
<reference evidence="4" key="1">
    <citation type="submission" date="2016-10" db="EMBL/GenBank/DDBJ databases">
        <authorList>
            <person name="Varghese N."/>
            <person name="Submissions S."/>
        </authorList>
    </citation>
    <scope>NUCLEOTIDE SEQUENCE [LARGE SCALE GENOMIC DNA]</scope>
    <source>
        <strain evidence="4">DSM 26542</strain>
    </source>
</reference>
<proteinExistence type="predicted"/>
<dbReference type="PANTHER" id="PTHR34406:SF1">
    <property type="entry name" value="PROTEIN YCEI"/>
    <property type="match status" value="1"/>
</dbReference>
<dbReference type="SUPFAM" id="SSF101874">
    <property type="entry name" value="YceI-like"/>
    <property type="match status" value="1"/>
</dbReference>
<dbReference type="Proteomes" id="UP000243887">
    <property type="component" value="Unassembled WGS sequence"/>
</dbReference>
<evidence type="ECO:0000259" key="2">
    <source>
        <dbReference type="SMART" id="SM00867"/>
    </source>
</evidence>
<feature type="signal peptide" evidence="1">
    <location>
        <begin position="1"/>
        <end position="19"/>
    </location>
</feature>
<dbReference type="PANTHER" id="PTHR34406">
    <property type="entry name" value="PROTEIN YCEI"/>
    <property type="match status" value="1"/>
</dbReference>
<dbReference type="EMBL" id="FORU01000010">
    <property type="protein sequence ID" value="SFJ58447.1"/>
    <property type="molecule type" value="Genomic_DNA"/>
</dbReference>
<dbReference type="AlphaFoldDB" id="A0A1I3SM26"/>
<keyword evidence="4" id="KW-1185">Reference proteome</keyword>
<organism evidence="3 4">
    <name type="scientific">Myroides guanonis</name>
    <dbReference type="NCBI Taxonomy" id="1150112"/>
    <lineage>
        <taxon>Bacteria</taxon>
        <taxon>Pseudomonadati</taxon>
        <taxon>Bacteroidota</taxon>
        <taxon>Flavobacteriia</taxon>
        <taxon>Flavobacteriales</taxon>
        <taxon>Flavobacteriaceae</taxon>
        <taxon>Myroides</taxon>
    </lineage>
</organism>
<protein>
    <submittedName>
        <fullName evidence="3">Polyisoprenoid-binding protein YceI</fullName>
    </submittedName>
</protein>
<dbReference type="InterPro" id="IPR036761">
    <property type="entry name" value="TTHA0802/YceI-like_sf"/>
</dbReference>
<dbReference type="SMART" id="SM00867">
    <property type="entry name" value="YceI"/>
    <property type="match status" value="1"/>
</dbReference>